<dbReference type="Pfam" id="PF01564">
    <property type="entry name" value="Spermine_synth"/>
    <property type="match status" value="1"/>
</dbReference>
<reference evidence="2" key="1">
    <citation type="submission" date="2013-08" db="EMBL/GenBank/DDBJ databases">
        <authorList>
            <person name="Mendez C."/>
            <person name="Richter M."/>
            <person name="Ferrer M."/>
            <person name="Sanchez J."/>
        </authorList>
    </citation>
    <scope>NUCLEOTIDE SEQUENCE</scope>
</reference>
<feature type="non-terminal residue" evidence="2">
    <location>
        <position position="1"/>
    </location>
</feature>
<dbReference type="PANTHER" id="PTHR43317:SF1">
    <property type="entry name" value="THERMOSPERMINE SYNTHASE ACAULIS5"/>
    <property type="match status" value="1"/>
</dbReference>
<protein>
    <submittedName>
        <fullName evidence="2">Spermine synthase</fullName>
    </submittedName>
</protein>
<dbReference type="InterPro" id="IPR029063">
    <property type="entry name" value="SAM-dependent_MTases_sf"/>
</dbReference>
<dbReference type="AlphaFoldDB" id="T0ZF25"/>
<evidence type="ECO:0000256" key="1">
    <source>
        <dbReference type="ARBA" id="ARBA00023115"/>
    </source>
</evidence>
<proteinExistence type="predicted"/>
<sequence length="225" mass="25583">IIKYRDGTREVKYNGVVYSRINSRSIFTNSYWDYFMPLAYLYDDTRVMMIGLGGGTIAYQLEKAEVKTSRFDIIEVDHDIIELAKMFYPEVRANIIEADGSKYIEGKSGEYDVIILDAYIDYSIPSVFTAEKFVHDAYAALSSTGILAINYLQGNNGTTMLMFVDTLKKYFKVYTLDTPSTLHNQIIIASKTMDVDAIAKTVAEKMPKAYADWHLLHGYSGMRKS</sequence>
<dbReference type="CDD" id="cd02440">
    <property type="entry name" value="AdoMet_MTases"/>
    <property type="match status" value="1"/>
</dbReference>
<dbReference type="GO" id="GO:0006596">
    <property type="term" value="P:polyamine biosynthetic process"/>
    <property type="evidence" value="ECO:0007669"/>
    <property type="project" value="UniProtKB-KW"/>
</dbReference>
<dbReference type="EMBL" id="AUZZ01007308">
    <property type="protein sequence ID" value="EQD42892.1"/>
    <property type="molecule type" value="Genomic_DNA"/>
</dbReference>
<dbReference type="Gene3D" id="3.40.50.150">
    <property type="entry name" value="Vaccinia Virus protein VP39"/>
    <property type="match status" value="1"/>
</dbReference>
<keyword evidence="1" id="KW-0620">Polyamine biosynthesis</keyword>
<dbReference type="NCBIfam" id="NF037959">
    <property type="entry name" value="MFS_SpdSyn"/>
    <property type="match status" value="1"/>
</dbReference>
<accession>T0ZF25</accession>
<reference evidence="2" key="2">
    <citation type="journal article" date="2014" name="ISME J.">
        <title>Microbial stratification in low pH oxic and suboxic macroscopic growths along an acid mine drainage.</title>
        <authorList>
            <person name="Mendez-Garcia C."/>
            <person name="Mesa V."/>
            <person name="Sprenger R.R."/>
            <person name="Richter M."/>
            <person name="Diez M.S."/>
            <person name="Solano J."/>
            <person name="Bargiela R."/>
            <person name="Golyshina O.V."/>
            <person name="Manteca A."/>
            <person name="Ramos J.L."/>
            <person name="Gallego J.R."/>
            <person name="Llorente I."/>
            <person name="Martins Dos Santos V.A."/>
            <person name="Jensen O.N."/>
            <person name="Pelaez A.I."/>
            <person name="Sanchez J."/>
            <person name="Ferrer M."/>
        </authorList>
    </citation>
    <scope>NUCLEOTIDE SEQUENCE</scope>
</reference>
<comment type="caution">
    <text evidence="2">The sequence shown here is derived from an EMBL/GenBank/DDBJ whole genome shotgun (WGS) entry which is preliminary data.</text>
</comment>
<gene>
    <name evidence="2" type="ORF">B2A_10127</name>
</gene>
<dbReference type="SUPFAM" id="SSF53335">
    <property type="entry name" value="S-adenosyl-L-methionine-dependent methyltransferases"/>
    <property type="match status" value="1"/>
</dbReference>
<evidence type="ECO:0000313" key="2">
    <source>
        <dbReference type="EMBL" id="EQD42892.1"/>
    </source>
</evidence>
<dbReference type="PANTHER" id="PTHR43317">
    <property type="entry name" value="THERMOSPERMINE SYNTHASE ACAULIS5"/>
    <property type="match status" value="1"/>
</dbReference>
<name>T0ZF25_9ZZZZ</name>
<organism evidence="2">
    <name type="scientific">mine drainage metagenome</name>
    <dbReference type="NCBI Taxonomy" id="410659"/>
    <lineage>
        <taxon>unclassified sequences</taxon>
        <taxon>metagenomes</taxon>
        <taxon>ecological metagenomes</taxon>
    </lineage>
</organism>